<dbReference type="InterPro" id="IPR005760">
    <property type="entry name" value="A/G_AdeGlyc_MutY"/>
</dbReference>
<dbReference type="InterPro" id="IPR011257">
    <property type="entry name" value="DNA_glycosylase"/>
</dbReference>
<evidence type="ECO:0000256" key="13">
    <source>
        <dbReference type="ARBA" id="ARBA00023295"/>
    </source>
</evidence>
<dbReference type="GO" id="GO:0051539">
    <property type="term" value="F:4 iron, 4 sulfur cluster binding"/>
    <property type="evidence" value="ECO:0007669"/>
    <property type="project" value="UniProtKB-UniRule"/>
</dbReference>
<dbReference type="InterPro" id="IPR003265">
    <property type="entry name" value="HhH-GPD_domain"/>
</dbReference>
<dbReference type="GO" id="GO:0046872">
    <property type="term" value="F:metal ion binding"/>
    <property type="evidence" value="ECO:0007669"/>
    <property type="project" value="UniProtKB-UniRule"/>
</dbReference>
<dbReference type="CDD" id="cd03431">
    <property type="entry name" value="NUDIX_DNA_Glycosylase_C-MutY"/>
    <property type="match status" value="1"/>
</dbReference>
<dbReference type="AlphaFoldDB" id="A0A521CE79"/>
<evidence type="ECO:0000256" key="7">
    <source>
        <dbReference type="ARBA" id="ARBA00022723"/>
    </source>
</evidence>
<keyword evidence="13 14" id="KW-0326">Glycosidase</keyword>
<evidence type="ECO:0000256" key="6">
    <source>
        <dbReference type="ARBA" id="ARBA00022485"/>
    </source>
</evidence>
<evidence type="ECO:0000256" key="10">
    <source>
        <dbReference type="ARBA" id="ARBA00023004"/>
    </source>
</evidence>
<comment type="cofactor">
    <cofactor evidence="14">
        <name>[4Fe-4S] cluster</name>
        <dbReference type="ChEBI" id="CHEBI:49883"/>
    </cofactor>
    <text evidence="14">Binds 1 [4Fe-4S] cluster.</text>
</comment>
<evidence type="ECO:0000256" key="5">
    <source>
        <dbReference type="ARBA" id="ARBA00022023"/>
    </source>
</evidence>
<dbReference type="GO" id="GO:0035485">
    <property type="term" value="F:adenine/guanine mispair binding"/>
    <property type="evidence" value="ECO:0007669"/>
    <property type="project" value="TreeGrafter"/>
</dbReference>
<keyword evidence="17" id="KW-1185">Reference proteome</keyword>
<sequence>MAGFVIDLILWYKENRRDLPWRKTKDVYRIWVSEIILQQTRVNQGLAYYHKFLDQFPSVHHLAAASEDAVLKCWEGLGYYSRARNMHHTAKYVSHELNGVFPKTYEGLLKLKGIGAYTAAAISSICYNEYRTVVDGNVFRVLTRIYGIKTPIDSAAGKKKIEDLAHTLNHGHDKGTFNQAIMEFGALHCKPKLPLCTTCIFKDACWAYVNKQVDLLPVKGKKIKMKHRYMFYLFLEDRNNKTIIQRRNNKDIWEGLYQFPLIETETNISVNKLLALHEFNMLSGNQECKIISERRVKHQLTHQILHLTILNIQIDTIESVKALGYQIVPISNLDDYAFPKPLGAAIGE</sequence>
<evidence type="ECO:0000256" key="9">
    <source>
        <dbReference type="ARBA" id="ARBA00022801"/>
    </source>
</evidence>
<keyword evidence="10 14" id="KW-0408">Iron</keyword>
<dbReference type="InterPro" id="IPR044298">
    <property type="entry name" value="MIG/MutY"/>
</dbReference>
<dbReference type="NCBIfam" id="TIGR01084">
    <property type="entry name" value="mutY"/>
    <property type="match status" value="1"/>
</dbReference>
<evidence type="ECO:0000256" key="14">
    <source>
        <dbReference type="RuleBase" id="RU365096"/>
    </source>
</evidence>
<dbReference type="Gene3D" id="3.90.79.10">
    <property type="entry name" value="Nucleoside Triphosphate Pyrophosphohydrolase"/>
    <property type="match status" value="1"/>
</dbReference>
<evidence type="ECO:0000256" key="8">
    <source>
        <dbReference type="ARBA" id="ARBA00022763"/>
    </source>
</evidence>
<evidence type="ECO:0000313" key="17">
    <source>
        <dbReference type="Proteomes" id="UP000319040"/>
    </source>
</evidence>
<accession>A0A521CE79</accession>
<evidence type="ECO:0000259" key="15">
    <source>
        <dbReference type="SMART" id="SM00478"/>
    </source>
</evidence>
<comment type="similarity">
    <text evidence="3 14">Belongs to the Nth/MutY family.</text>
</comment>
<dbReference type="InterPro" id="IPR015797">
    <property type="entry name" value="NUDIX_hydrolase-like_dom_sf"/>
</dbReference>
<dbReference type="Gene3D" id="1.10.1670.10">
    <property type="entry name" value="Helix-hairpin-Helix base-excision DNA repair enzymes (C-terminal)"/>
    <property type="match status" value="1"/>
</dbReference>
<dbReference type="GO" id="GO:0000701">
    <property type="term" value="F:purine-specific mismatch base pair DNA N-glycosylase activity"/>
    <property type="evidence" value="ECO:0007669"/>
    <property type="project" value="UniProtKB-EC"/>
</dbReference>
<dbReference type="SUPFAM" id="SSF48150">
    <property type="entry name" value="DNA-glycosylase"/>
    <property type="match status" value="1"/>
</dbReference>
<dbReference type="SMART" id="SM00478">
    <property type="entry name" value="ENDO3c"/>
    <property type="match status" value="1"/>
</dbReference>
<evidence type="ECO:0000313" key="16">
    <source>
        <dbReference type="EMBL" id="SMO57736.1"/>
    </source>
</evidence>
<dbReference type="Pfam" id="PF14815">
    <property type="entry name" value="NUDIX_4"/>
    <property type="match status" value="1"/>
</dbReference>
<dbReference type="Pfam" id="PF00633">
    <property type="entry name" value="HHH"/>
    <property type="match status" value="1"/>
</dbReference>
<evidence type="ECO:0000256" key="1">
    <source>
        <dbReference type="ARBA" id="ARBA00000843"/>
    </source>
</evidence>
<keyword evidence="7" id="KW-0479">Metal-binding</keyword>
<proteinExistence type="inferred from homology"/>
<evidence type="ECO:0000256" key="2">
    <source>
        <dbReference type="ARBA" id="ARBA00002933"/>
    </source>
</evidence>
<organism evidence="16 17">
    <name type="scientific">Saccharicrinis carchari</name>
    <dbReference type="NCBI Taxonomy" id="1168039"/>
    <lineage>
        <taxon>Bacteria</taxon>
        <taxon>Pseudomonadati</taxon>
        <taxon>Bacteroidota</taxon>
        <taxon>Bacteroidia</taxon>
        <taxon>Marinilabiliales</taxon>
        <taxon>Marinilabiliaceae</taxon>
        <taxon>Saccharicrinis</taxon>
    </lineage>
</organism>
<dbReference type="InterPro" id="IPR029119">
    <property type="entry name" value="MutY_C"/>
</dbReference>
<dbReference type="GO" id="GO:0034039">
    <property type="term" value="F:8-oxo-7,8-dihydroguanine DNA N-glycosylase activity"/>
    <property type="evidence" value="ECO:0007669"/>
    <property type="project" value="TreeGrafter"/>
</dbReference>
<keyword evidence="6" id="KW-0004">4Fe-4S</keyword>
<dbReference type="OrthoDB" id="9802365at2"/>
<keyword evidence="8 14" id="KW-0227">DNA damage</keyword>
<dbReference type="Pfam" id="PF00730">
    <property type="entry name" value="HhH-GPD"/>
    <property type="match status" value="1"/>
</dbReference>
<keyword evidence="11" id="KW-0411">Iron-sulfur</keyword>
<evidence type="ECO:0000256" key="11">
    <source>
        <dbReference type="ARBA" id="ARBA00023014"/>
    </source>
</evidence>
<dbReference type="GO" id="GO:0006298">
    <property type="term" value="P:mismatch repair"/>
    <property type="evidence" value="ECO:0007669"/>
    <property type="project" value="TreeGrafter"/>
</dbReference>
<comment type="function">
    <text evidence="2">Adenine glycosylase active on G-A mispairs. MutY also corrects error-prone DNA synthesis past GO lesions which are due to the oxidatively damaged form of guanine: 7,8-dihydro-8-oxoguanine (8-oxo-dGTP).</text>
</comment>
<gene>
    <name evidence="16" type="ORF">SAMN06265379_10337</name>
</gene>
<protein>
    <recommendedName>
        <fullName evidence="5 14">Adenine DNA glycosylase</fullName>
        <ecNumber evidence="4 14">3.2.2.31</ecNumber>
    </recommendedName>
</protein>
<dbReference type="InterPro" id="IPR023170">
    <property type="entry name" value="HhH_base_excis_C"/>
</dbReference>
<evidence type="ECO:0000256" key="12">
    <source>
        <dbReference type="ARBA" id="ARBA00023204"/>
    </source>
</evidence>
<keyword evidence="9" id="KW-0378">Hydrolase</keyword>
<dbReference type="RefSeq" id="WP_142532764.1">
    <property type="nucleotide sequence ID" value="NZ_FXTB01000003.1"/>
</dbReference>
<dbReference type="CDD" id="cd00056">
    <property type="entry name" value="ENDO3c"/>
    <property type="match status" value="1"/>
</dbReference>
<dbReference type="PANTHER" id="PTHR42944">
    <property type="entry name" value="ADENINE DNA GLYCOSYLASE"/>
    <property type="match status" value="1"/>
</dbReference>
<dbReference type="InterPro" id="IPR000445">
    <property type="entry name" value="HhH_motif"/>
</dbReference>
<evidence type="ECO:0000256" key="3">
    <source>
        <dbReference type="ARBA" id="ARBA00008343"/>
    </source>
</evidence>
<dbReference type="GO" id="GO:0006284">
    <property type="term" value="P:base-excision repair"/>
    <property type="evidence" value="ECO:0007669"/>
    <property type="project" value="UniProtKB-UniRule"/>
</dbReference>
<dbReference type="EMBL" id="FXTB01000003">
    <property type="protein sequence ID" value="SMO57736.1"/>
    <property type="molecule type" value="Genomic_DNA"/>
</dbReference>
<dbReference type="Gene3D" id="1.10.340.30">
    <property type="entry name" value="Hypothetical protein, domain 2"/>
    <property type="match status" value="1"/>
</dbReference>
<dbReference type="EC" id="3.2.2.31" evidence="4 14"/>
<dbReference type="PANTHER" id="PTHR42944:SF1">
    <property type="entry name" value="ADENINE DNA GLYCOSYLASE"/>
    <property type="match status" value="1"/>
</dbReference>
<dbReference type="FunFam" id="1.10.340.30:FF:000002">
    <property type="entry name" value="Adenine DNA glycosylase"/>
    <property type="match status" value="1"/>
</dbReference>
<dbReference type="GO" id="GO:0032357">
    <property type="term" value="F:oxidized purine DNA binding"/>
    <property type="evidence" value="ECO:0007669"/>
    <property type="project" value="TreeGrafter"/>
</dbReference>
<name>A0A521CE79_SACCC</name>
<comment type="catalytic activity">
    <reaction evidence="1 14">
        <text>Hydrolyzes free adenine bases from 7,8-dihydro-8-oxoguanine:adenine mismatched double-stranded DNA, leaving an apurinic site.</text>
        <dbReference type="EC" id="3.2.2.31"/>
    </reaction>
</comment>
<keyword evidence="12" id="KW-0234">DNA repair</keyword>
<dbReference type="Proteomes" id="UP000319040">
    <property type="component" value="Unassembled WGS sequence"/>
</dbReference>
<dbReference type="SUPFAM" id="SSF55811">
    <property type="entry name" value="Nudix"/>
    <property type="match status" value="1"/>
</dbReference>
<reference evidence="16 17" key="1">
    <citation type="submission" date="2017-05" db="EMBL/GenBank/DDBJ databases">
        <authorList>
            <person name="Varghese N."/>
            <person name="Submissions S."/>
        </authorList>
    </citation>
    <scope>NUCLEOTIDE SEQUENCE [LARGE SCALE GENOMIC DNA]</scope>
    <source>
        <strain evidence="16 17">DSM 27040</strain>
    </source>
</reference>
<evidence type="ECO:0000256" key="4">
    <source>
        <dbReference type="ARBA" id="ARBA00012045"/>
    </source>
</evidence>
<feature type="domain" description="HhH-GPD" evidence="15">
    <location>
        <begin position="36"/>
        <end position="187"/>
    </location>
</feature>